<dbReference type="SMART" id="SM00354">
    <property type="entry name" value="HTH_LACI"/>
    <property type="match status" value="1"/>
</dbReference>
<evidence type="ECO:0000256" key="2">
    <source>
        <dbReference type="ARBA" id="ARBA00023015"/>
    </source>
</evidence>
<dbReference type="Gene3D" id="1.10.260.40">
    <property type="entry name" value="lambda repressor-like DNA-binding domains"/>
    <property type="match status" value="1"/>
</dbReference>
<dbReference type="Proteomes" id="UP000190857">
    <property type="component" value="Unassembled WGS sequence"/>
</dbReference>
<reference evidence="6 7" key="1">
    <citation type="submission" date="2017-02" db="EMBL/GenBank/DDBJ databases">
        <authorList>
            <person name="Peterson S.W."/>
        </authorList>
    </citation>
    <scope>NUCLEOTIDE SEQUENCE [LARGE SCALE GENOMIC DNA]</scope>
    <source>
        <strain evidence="6 7">VKM Ac-2059</strain>
    </source>
</reference>
<dbReference type="OrthoDB" id="4268837at2"/>
<evidence type="ECO:0000313" key="6">
    <source>
        <dbReference type="EMBL" id="SKC69582.1"/>
    </source>
</evidence>
<dbReference type="GO" id="GO:0003700">
    <property type="term" value="F:DNA-binding transcription factor activity"/>
    <property type="evidence" value="ECO:0007669"/>
    <property type="project" value="TreeGrafter"/>
</dbReference>
<dbReference type="GO" id="GO:0000976">
    <property type="term" value="F:transcription cis-regulatory region binding"/>
    <property type="evidence" value="ECO:0007669"/>
    <property type="project" value="TreeGrafter"/>
</dbReference>
<sequence length="369" mass="39429">MAKAPTVYDVAAHAGVSIATVSRVLTRPDDVRAATREKVLASVGELGYVPSGAARGLAARRTGVLGLYFPGFDAMDEIDDAVFTGVDDAPHATGAELVDDIGGAAEVRPLNLYFDEVLRGAELEAWRRGFVLMVGIGRGDNAEQTVRDMAGRVDGLVMLAQSVPDGVMAQLSRRVPVVVVAGPRREDAYDHVSVANTEGMRALTEHVAAGLEPDELLYLSGPADSPDDAERWEGFCQALEARGVDASTVPILRGDFTREAGRRAAAELAAGERMPRAIVCANDQTALGLMEALQARGIRVPEDVLVTGFDGIEAGALATPRLTTIRQPMDDLGRAAIQVMARRLDDREQAPLSIRLPVKVLLRESSERR</sequence>
<keyword evidence="3" id="KW-0238">DNA-binding</keyword>
<organism evidence="6 7">
    <name type="scientific">Okibacterium fritillariae</name>
    <dbReference type="NCBI Taxonomy" id="123320"/>
    <lineage>
        <taxon>Bacteria</taxon>
        <taxon>Bacillati</taxon>
        <taxon>Actinomycetota</taxon>
        <taxon>Actinomycetes</taxon>
        <taxon>Micrococcales</taxon>
        <taxon>Microbacteriaceae</taxon>
        <taxon>Okibacterium</taxon>
    </lineage>
</organism>
<dbReference type="PROSITE" id="PS00356">
    <property type="entry name" value="HTH_LACI_1"/>
    <property type="match status" value="1"/>
</dbReference>
<dbReference type="CDD" id="cd01392">
    <property type="entry name" value="HTH_LacI"/>
    <property type="match status" value="1"/>
</dbReference>
<dbReference type="PANTHER" id="PTHR30146">
    <property type="entry name" value="LACI-RELATED TRANSCRIPTIONAL REPRESSOR"/>
    <property type="match status" value="1"/>
</dbReference>
<dbReference type="InterPro" id="IPR046335">
    <property type="entry name" value="LacI/GalR-like_sensor"/>
</dbReference>
<gene>
    <name evidence="6" type="ORF">SAMN06309945_2841</name>
</gene>
<dbReference type="InterPro" id="IPR000843">
    <property type="entry name" value="HTH_LacI"/>
</dbReference>
<evidence type="ECO:0000256" key="1">
    <source>
        <dbReference type="ARBA" id="ARBA00022491"/>
    </source>
</evidence>
<accession>A0A1T5L0H2</accession>
<dbReference type="AlphaFoldDB" id="A0A1T5L0H2"/>
<dbReference type="RefSeq" id="WP_079728835.1">
    <property type="nucleotide sequence ID" value="NZ_FUZP01000003.1"/>
</dbReference>
<dbReference type="InterPro" id="IPR010982">
    <property type="entry name" value="Lambda_DNA-bd_dom_sf"/>
</dbReference>
<dbReference type="PROSITE" id="PS50932">
    <property type="entry name" value="HTH_LACI_2"/>
    <property type="match status" value="1"/>
</dbReference>
<proteinExistence type="predicted"/>
<keyword evidence="4" id="KW-0804">Transcription</keyword>
<dbReference type="SUPFAM" id="SSF53822">
    <property type="entry name" value="Periplasmic binding protein-like I"/>
    <property type="match status" value="1"/>
</dbReference>
<keyword evidence="1" id="KW-0678">Repressor</keyword>
<keyword evidence="7" id="KW-1185">Reference proteome</keyword>
<feature type="domain" description="HTH lacI-type" evidence="5">
    <location>
        <begin position="5"/>
        <end position="59"/>
    </location>
</feature>
<dbReference type="SUPFAM" id="SSF47413">
    <property type="entry name" value="lambda repressor-like DNA-binding domains"/>
    <property type="match status" value="1"/>
</dbReference>
<evidence type="ECO:0000256" key="4">
    <source>
        <dbReference type="ARBA" id="ARBA00023163"/>
    </source>
</evidence>
<dbReference type="InterPro" id="IPR028082">
    <property type="entry name" value="Peripla_BP_I"/>
</dbReference>
<evidence type="ECO:0000259" key="5">
    <source>
        <dbReference type="PROSITE" id="PS50932"/>
    </source>
</evidence>
<dbReference type="Pfam" id="PF13377">
    <property type="entry name" value="Peripla_BP_3"/>
    <property type="match status" value="1"/>
</dbReference>
<dbReference type="STRING" id="123320.SAMN06309945_2841"/>
<protein>
    <submittedName>
        <fullName evidence="6">Transcriptional regulator, LacI family</fullName>
    </submittedName>
</protein>
<dbReference type="CDD" id="cd06267">
    <property type="entry name" value="PBP1_LacI_sugar_binding-like"/>
    <property type="match status" value="1"/>
</dbReference>
<evidence type="ECO:0000256" key="3">
    <source>
        <dbReference type="ARBA" id="ARBA00023125"/>
    </source>
</evidence>
<keyword evidence="2" id="KW-0805">Transcription regulation</keyword>
<name>A0A1T5L0H2_9MICO</name>
<dbReference type="EMBL" id="FUZP01000003">
    <property type="protein sequence ID" value="SKC69582.1"/>
    <property type="molecule type" value="Genomic_DNA"/>
</dbReference>
<evidence type="ECO:0000313" key="7">
    <source>
        <dbReference type="Proteomes" id="UP000190857"/>
    </source>
</evidence>
<dbReference type="Pfam" id="PF00356">
    <property type="entry name" value="LacI"/>
    <property type="match status" value="1"/>
</dbReference>
<dbReference type="Gene3D" id="3.40.50.2300">
    <property type="match status" value="2"/>
</dbReference>
<dbReference type="PANTHER" id="PTHR30146:SF148">
    <property type="entry name" value="HTH-TYPE TRANSCRIPTIONAL REPRESSOR PURR-RELATED"/>
    <property type="match status" value="1"/>
</dbReference>